<dbReference type="Proteomes" id="UP000187203">
    <property type="component" value="Unassembled WGS sequence"/>
</dbReference>
<dbReference type="EMBL" id="AWUE01023715">
    <property type="protein sequence ID" value="OMO52941.1"/>
    <property type="molecule type" value="Genomic_DNA"/>
</dbReference>
<reference evidence="3" key="1">
    <citation type="submission" date="2013-09" db="EMBL/GenBank/DDBJ databases">
        <title>Corchorus olitorius genome sequencing.</title>
        <authorList>
            <person name="Alam M."/>
            <person name="Haque M.S."/>
            <person name="Islam M.S."/>
            <person name="Emdad E.M."/>
            <person name="Islam M.M."/>
            <person name="Ahmed B."/>
            <person name="Halim A."/>
            <person name="Hossen Q.M.M."/>
            <person name="Hossain M.Z."/>
            <person name="Ahmed R."/>
            <person name="Khan M.M."/>
            <person name="Islam R."/>
            <person name="Rashid M.M."/>
            <person name="Khan S.A."/>
            <person name="Rahman M.S."/>
            <person name="Alam M."/>
            <person name="Yahiya A.S."/>
            <person name="Khan M.S."/>
            <person name="Azam M.S."/>
            <person name="Haque T."/>
            <person name="Lashkar M.Z.H."/>
            <person name="Akhand A.I."/>
            <person name="Morshed G."/>
            <person name="Roy S."/>
            <person name="Uddin K.S."/>
            <person name="Rabeya T."/>
            <person name="Hossain A.S."/>
            <person name="Chowdhury A."/>
            <person name="Snigdha A.R."/>
            <person name="Mortoza M.S."/>
            <person name="Matin S.A."/>
            <person name="Hoque S.M.E."/>
            <person name="Islam M.K."/>
            <person name="Roy D.K."/>
            <person name="Haider R."/>
            <person name="Moosa M.M."/>
            <person name="Elias S.M."/>
            <person name="Hasan A.M."/>
            <person name="Jahan S."/>
            <person name="Shafiuddin M."/>
            <person name="Mahmood N."/>
            <person name="Shommy N.S."/>
        </authorList>
    </citation>
    <scope>NUCLEOTIDE SEQUENCE [LARGE SCALE GENOMIC DNA]</scope>
    <source>
        <strain evidence="3">cv. O-4</strain>
    </source>
</reference>
<evidence type="ECO:0000313" key="3">
    <source>
        <dbReference type="Proteomes" id="UP000187203"/>
    </source>
</evidence>
<name>A0A1R3G4D3_9ROSI</name>
<evidence type="ECO:0000313" key="2">
    <source>
        <dbReference type="EMBL" id="OMO52941.1"/>
    </source>
</evidence>
<accession>A0A1R3G4D3</accession>
<feature type="region of interest" description="Disordered" evidence="1">
    <location>
        <begin position="81"/>
        <end position="100"/>
    </location>
</feature>
<protein>
    <submittedName>
        <fullName evidence="2">Uncharacterized protein</fullName>
    </submittedName>
</protein>
<evidence type="ECO:0000256" key="1">
    <source>
        <dbReference type="SAM" id="MobiDB-lite"/>
    </source>
</evidence>
<proteinExistence type="predicted"/>
<comment type="caution">
    <text evidence="2">The sequence shown here is derived from an EMBL/GenBank/DDBJ whole genome shotgun (WGS) entry which is preliminary data.</text>
</comment>
<dbReference type="AlphaFoldDB" id="A0A1R3G4D3"/>
<gene>
    <name evidence="2" type="ORF">COLO4_36909</name>
</gene>
<keyword evidence="3" id="KW-1185">Reference proteome</keyword>
<organism evidence="2 3">
    <name type="scientific">Corchorus olitorius</name>
    <dbReference type="NCBI Taxonomy" id="93759"/>
    <lineage>
        <taxon>Eukaryota</taxon>
        <taxon>Viridiplantae</taxon>
        <taxon>Streptophyta</taxon>
        <taxon>Embryophyta</taxon>
        <taxon>Tracheophyta</taxon>
        <taxon>Spermatophyta</taxon>
        <taxon>Magnoliopsida</taxon>
        <taxon>eudicotyledons</taxon>
        <taxon>Gunneridae</taxon>
        <taxon>Pentapetalae</taxon>
        <taxon>rosids</taxon>
        <taxon>malvids</taxon>
        <taxon>Malvales</taxon>
        <taxon>Malvaceae</taxon>
        <taxon>Grewioideae</taxon>
        <taxon>Apeibeae</taxon>
        <taxon>Corchorus</taxon>
    </lineage>
</organism>
<sequence>MPELLFLPPKWSEVLRLIALFSNQVPTASEVASNRLKQTRPEPTFFLQPGEINHRVKPNLEEINESMEKPRGRNNKGCWNGGSLGWIPSLPQREGNSLVY</sequence>